<organism evidence="7 8">
    <name type="scientific">Barnesiella viscericola</name>
    <dbReference type="NCBI Taxonomy" id="397865"/>
    <lineage>
        <taxon>Bacteria</taxon>
        <taxon>Pseudomonadati</taxon>
        <taxon>Bacteroidota</taxon>
        <taxon>Bacteroidia</taxon>
        <taxon>Bacteroidales</taxon>
        <taxon>Barnesiellaceae</taxon>
        <taxon>Barnesiella</taxon>
    </lineage>
</organism>
<dbReference type="GO" id="GO:0005886">
    <property type="term" value="C:plasma membrane"/>
    <property type="evidence" value="ECO:0007669"/>
    <property type="project" value="UniProtKB-SubCell"/>
</dbReference>
<dbReference type="InterPro" id="IPR002797">
    <property type="entry name" value="Polysacc_synth"/>
</dbReference>
<feature type="transmembrane region" description="Helical" evidence="6">
    <location>
        <begin position="379"/>
        <end position="399"/>
    </location>
</feature>
<feature type="transmembrane region" description="Helical" evidence="6">
    <location>
        <begin position="41"/>
        <end position="60"/>
    </location>
</feature>
<keyword evidence="3 6" id="KW-0812">Transmembrane</keyword>
<accession>A0A921MQS2</accession>
<gene>
    <name evidence="7" type="ORF">K8U91_06495</name>
</gene>
<feature type="transmembrane region" description="Helical" evidence="6">
    <location>
        <begin position="247"/>
        <end position="268"/>
    </location>
</feature>
<evidence type="ECO:0000256" key="2">
    <source>
        <dbReference type="ARBA" id="ARBA00022475"/>
    </source>
</evidence>
<evidence type="ECO:0000256" key="3">
    <source>
        <dbReference type="ARBA" id="ARBA00022692"/>
    </source>
</evidence>
<feature type="transmembrane region" description="Helical" evidence="6">
    <location>
        <begin position="434"/>
        <end position="455"/>
    </location>
</feature>
<reference evidence="7" key="2">
    <citation type="submission" date="2021-09" db="EMBL/GenBank/DDBJ databases">
        <authorList>
            <person name="Gilroy R."/>
        </authorList>
    </citation>
    <scope>NUCLEOTIDE SEQUENCE</scope>
    <source>
        <strain evidence="7">CHK121-7720</strain>
    </source>
</reference>
<evidence type="ECO:0000256" key="6">
    <source>
        <dbReference type="SAM" id="Phobius"/>
    </source>
</evidence>
<feature type="transmembrane region" description="Helical" evidence="6">
    <location>
        <begin position="356"/>
        <end position="373"/>
    </location>
</feature>
<feature type="transmembrane region" description="Helical" evidence="6">
    <location>
        <begin position="89"/>
        <end position="108"/>
    </location>
</feature>
<evidence type="ECO:0000256" key="4">
    <source>
        <dbReference type="ARBA" id="ARBA00022989"/>
    </source>
</evidence>
<dbReference type="Proteomes" id="UP000757103">
    <property type="component" value="Unassembled WGS sequence"/>
</dbReference>
<protein>
    <submittedName>
        <fullName evidence="7">Lipopolysaccharide biosynthesis protein</fullName>
    </submittedName>
</protein>
<feature type="transmembrane region" description="Helical" evidence="6">
    <location>
        <begin position="289"/>
        <end position="313"/>
    </location>
</feature>
<dbReference type="RefSeq" id="WP_273306158.1">
    <property type="nucleotide sequence ID" value="NZ_DYUD01000021.1"/>
</dbReference>
<proteinExistence type="predicted"/>
<dbReference type="AlphaFoldDB" id="A0A921MQS2"/>
<dbReference type="PANTHER" id="PTHR30250:SF11">
    <property type="entry name" value="O-ANTIGEN TRANSPORTER-RELATED"/>
    <property type="match status" value="1"/>
</dbReference>
<sequence length="470" mass="54635">MNRGNKFINDIFIYAVGNLGSKLITFLLVPLYTYFIAPDDFGYYDIALNISFLGIGILSFQLRDGVFRFLLDNEDDRIRKNVISFTYRFLLRATLVAFAIGFFCLFFFEIRFLPWIVALTVIFMFYEIYIQVIRGLGKNLYFVYTGILTSALTIAFSCLFLIGLDCGVLGIFYANILSRVLSMGIIECKLKILKKYFRYNFSDHQINREMIKYSLPLLPNALCYWLLGSSNRLFINHYLGLDSNGIYAVAMKFASIFETFSLIIYQAWQETSIKQYGSQDKNRFFSSVLYAQMYVFSAFVILLIFVIKWNYVWLVDENFQDSAQYLFPMGISVIFFSLTSFFDMGYQCSKETARNLPGIILSTGLNLLLNYLLVQQWGIWGIVVSSIFTYLFLFLYRIVDSRRFFQVKIPYAGMIPLGGCIVAGIIYYEVISIYFQIVYVWALMIVLWVVMPGYVKSQLKVMAFSKIYKK</sequence>
<reference evidence="7" key="1">
    <citation type="journal article" date="2021" name="PeerJ">
        <title>Extensive microbial diversity within the chicken gut microbiome revealed by metagenomics and culture.</title>
        <authorList>
            <person name="Gilroy R."/>
            <person name="Ravi A."/>
            <person name="Getino M."/>
            <person name="Pursley I."/>
            <person name="Horton D.L."/>
            <person name="Alikhan N.F."/>
            <person name="Baker D."/>
            <person name="Gharbi K."/>
            <person name="Hall N."/>
            <person name="Watson M."/>
            <person name="Adriaenssens E.M."/>
            <person name="Foster-Nyarko E."/>
            <person name="Jarju S."/>
            <person name="Secka A."/>
            <person name="Antonio M."/>
            <person name="Oren A."/>
            <person name="Chaudhuri R.R."/>
            <person name="La Ragione R."/>
            <person name="Hildebrand F."/>
            <person name="Pallen M.J."/>
        </authorList>
    </citation>
    <scope>NUCLEOTIDE SEQUENCE</scope>
    <source>
        <strain evidence="7">CHK121-7720</strain>
    </source>
</reference>
<feature type="transmembrane region" description="Helical" evidence="6">
    <location>
        <begin position="140"/>
        <end position="164"/>
    </location>
</feature>
<name>A0A921MQS2_9BACT</name>
<dbReference type="Pfam" id="PF01943">
    <property type="entry name" value="Polysacc_synt"/>
    <property type="match status" value="1"/>
</dbReference>
<evidence type="ECO:0000313" key="7">
    <source>
        <dbReference type="EMBL" id="HJG89103.1"/>
    </source>
</evidence>
<feature type="transmembrane region" description="Helical" evidence="6">
    <location>
        <begin position="210"/>
        <end position="227"/>
    </location>
</feature>
<feature type="transmembrane region" description="Helical" evidence="6">
    <location>
        <begin position="12"/>
        <end position="35"/>
    </location>
</feature>
<comment type="subcellular location">
    <subcellularLocation>
        <location evidence="1">Cell membrane</location>
        <topology evidence="1">Multi-pass membrane protein</topology>
    </subcellularLocation>
</comment>
<keyword evidence="5 6" id="KW-0472">Membrane</keyword>
<evidence type="ECO:0000256" key="5">
    <source>
        <dbReference type="ARBA" id="ARBA00023136"/>
    </source>
</evidence>
<feature type="transmembrane region" description="Helical" evidence="6">
    <location>
        <begin position="411"/>
        <end position="428"/>
    </location>
</feature>
<feature type="transmembrane region" description="Helical" evidence="6">
    <location>
        <begin position="170"/>
        <end position="190"/>
    </location>
</feature>
<evidence type="ECO:0000256" key="1">
    <source>
        <dbReference type="ARBA" id="ARBA00004651"/>
    </source>
</evidence>
<feature type="transmembrane region" description="Helical" evidence="6">
    <location>
        <begin position="114"/>
        <end position="133"/>
    </location>
</feature>
<dbReference type="EMBL" id="DYUD01000021">
    <property type="protein sequence ID" value="HJG89103.1"/>
    <property type="molecule type" value="Genomic_DNA"/>
</dbReference>
<keyword evidence="2" id="KW-1003">Cell membrane</keyword>
<dbReference type="PANTHER" id="PTHR30250">
    <property type="entry name" value="PST FAMILY PREDICTED COLANIC ACID TRANSPORTER"/>
    <property type="match status" value="1"/>
</dbReference>
<dbReference type="InterPro" id="IPR050833">
    <property type="entry name" value="Poly_Biosynth_Transport"/>
</dbReference>
<keyword evidence="4 6" id="KW-1133">Transmembrane helix</keyword>
<comment type="caution">
    <text evidence="7">The sequence shown here is derived from an EMBL/GenBank/DDBJ whole genome shotgun (WGS) entry which is preliminary data.</text>
</comment>
<feature type="transmembrane region" description="Helical" evidence="6">
    <location>
        <begin position="325"/>
        <end position="344"/>
    </location>
</feature>
<evidence type="ECO:0000313" key="8">
    <source>
        <dbReference type="Proteomes" id="UP000757103"/>
    </source>
</evidence>